<dbReference type="InterPro" id="IPR003715">
    <property type="entry name" value="Poly_export_N"/>
</dbReference>
<dbReference type="GO" id="GO:0015159">
    <property type="term" value="F:polysaccharide transmembrane transporter activity"/>
    <property type="evidence" value="ECO:0007669"/>
    <property type="project" value="InterPro"/>
</dbReference>
<accession>A0A538TKJ2</accession>
<dbReference type="Proteomes" id="UP000317691">
    <property type="component" value="Unassembled WGS sequence"/>
</dbReference>
<evidence type="ECO:0000256" key="1">
    <source>
        <dbReference type="ARBA" id="ARBA00022729"/>
    </source>
</evidence>
<evidence type="ECO:0000259" key="4">
    <source>
        <dbReference type="Pfam" id="PF10531"/>
    </source>
</evidence>
<dbReference type="PANTHER" id="PTHR33619">
    <property type="entry name" value="POLYSACCHARIDE EXPORT PROTEIN GFCE-RELATED"/>
    <property type="match status" value="1"/>
</dbReference>
<gene>
    <name evidence="5" type="ORF">E6K79_08285</name>
</gene>
<evidence type="ECO:0000313" key="5">
    <source>
        <dbReference type="EMBL" id="TMQ64139.1"/>
    </source>
</evidence>
<dbReference type="PANTHER" id="PTHR33619:SF3">
    <property type="entry name" value="POLYSACCHARIDE EXPORT PROTEIN GFCE-RELATED"/>
    <property type="match status" value="1"/>
</dbReference>
<keyword evidence="1" id="KW-0732">Signal</keyword>
<evidence type="ECO:0008006" key="7">
    <source>
        <dbReference type="Google" id="ProtNLM"/>
    </source>
</evidence>
<feature type="domain" description="Soluble ligand binding" evidence="4">
    <location>
        <begin position="180"/>
        <end position="223"/>
    </location>
</feature>
<dbReference type="Pfam" id="PF10531">
    <property type="entry name" value="SLBB"/>
    <property type="match status" value="4"/>
</dbReference>
<name>A0A538TKJ2_UNCEI</name>
<proteinExistence type="predicted"/>
<dbReference type="Gene3D" id="3.30.1950.10">
    <property type="entry name" value="wza like domain"/>
    <property type="match status" value="1"/>
</dbReference>
<feature type="region of interest" description="Disordered" evidence="2">
    <location>
        <begin position="71"/>
        <end position="100"/>
    </location>
</feature>
<comment type="caution">
    <text evidence="5">The sequence shown here is derived from an EMBL/GenBank/DDBJ whole genome shotgun (WGS) entry which is preliminary data.</text>
</comment>
<reference evidence="5 6" key="1">
    <citation type="journal article" date="2019" name="Nat. Microbiol.">
        <title>Mediterranean grassland soil C-N compound turnover is dependent on rainfall and depth, and is mediated by genomically divergent microorganisms.</title>
        <authorList>
            <person name="Diamond S."/>
            <person name="Andeer P.F."/>
            <person name="Li Z."/>
            <person name="Crits-Christoph A."/>
            <person name="Burstein D."/>
            <person name="Anantharaman K."/>
            <person name="Lane K.R."/>
            <person name="Thomas B.C."/>
            <person name="Pan C."/>
            <person name="Northen T.R."/>
            <person name="Banfield J.F."/>
        </authorList>
    </citation>
    <scope>NUCLEOTIDE SEQUENCE [LARGE SCALE GENOMIC DNA]</scope>
    <source>
        <strain evidence="5">WS_9</strain>
    </source>
</reference>
<dbReference type="EMBL" id="VBOZ01000026">
    <property type="protein sequence ID" value="TMQ64139.1"/>
    <property type="molecule type" value="Genomic_DNA"/>
</dbReference>
<dbReference type="Gene3D" id="3.10.560.10">
    <property type="entry name" value="Outer membrane lipoprotein wza domain like"/>
    <property type="match status" value="4"/>
</dbReference>
<dbReference type="AlphaFoldDB" id="A0A538TKJ2"/>
<feature type="domain" description="Soluble ligand binding" evidence="4">
    <location>
        <begin position="469"/>
        <end position="512"/>
    </location>
</feature>
<sequence length="569" mass="61108">MARLFDGDVLTNLKTIPDKHSAVRTTSTSSRSGPRRPGSFLGACLGAAAALALACGSARAQTSGEDVLRTLPEGVTMPPGDGGASPSAGSRPTLAGPVDPATYRLGPGDVLSLEYGGKALAAKVLTVDAEGRVRVPNLGLVALGGKTLADARADIIQRLRPYVPGASLDLRLLEPRTFNVYVLGEVKTVGTKQVSGDARVLEAIEAAGGTTPNASRRNIRLLHRDGHADLADLERFERTGDWDGNPYLQDGDRVIVPVLTERIGVFGAIARASFYEFRNGDSLGTLLRIAGGLLPEARVDSVVIVRFRGARELDTLYTSLDQGSDGEAIAMQADDRVFIRPQPEWHPIRQVTVSGEVRAPGTYPIDEGRSRVSDLVVWAGGFTPHAAARIVRLERDGIGTASDVEFERLNRLSRGEMTNSEYQTFRSKLAVRQSAYLVDFSSGRPSPPEADVPLRDGDHVHVPRLELAVRVDGSVRSPGMVAFQAGWSAGDYIHMSGGTTRRGNAGDARLTHSGSSNTVFARDTHRIEPGDFIWVPERKDTSFWAVFRDVIIVTGQVATTVLVIHQVTK</sequence>
<dbReference type="InterPro" id="IPR049712">
    <property type="entry name" value="Poly_export"/>
</dbReference>
<evidence type="ECO:0000313" key="6">
    <source>
        <dbReference type="Proteomes" id="UP000317691"/>
    </source>
</evidence>
<feature type="domain" description="Soluble ligand binding" evidence="4">
    <location>
        <begin position="351"/>
        <end position="396"/>
    </location>
</feature>
<organism evidence="5 6">
    <name type="scientific">Eiseniibacteriota bacterium</name>
    <dbReference type="NCBI Taxonomy" id="2212470"/>
    <lineage>
        <taxon>Bacteria</taxon>
        <taxon>Candidatus Eiseniibacteriota</taxon>
    </lineage>
</organism>
<evidence type="ECO:0000259" key="3">
    <source>
        <dbReference type="Pfam" id="PF02563"/>
    </source>
</evidence>
<feature type="domain" description="Soluble ligand binding" evidence="4">
    <location>
        <begin position="263"/>
        <end position="309"/>
    </location>
</feature>
<dbReference type="Pfam" id="PF02563">
    <property type="entry name" value="Poly_export"/>
    <property type="match status" value="1"/>
</dbReference>
<dbReference type="InterPro" id="IPR019554">
    <property type="entry name" value="Soluble_ligand-bd"/>
</dbReference>
<feature type="domain" description="Polysaccharide export protein N-terminal" evidence="3">
    <location>
        <begin position="100"/>
        <end position="168"/>
    </location>
</feature>
<protein>
    <recommendedName>
        <fullName evidence="7">Soluble ligand binding domain-containing protein</fullName>
    </recommendedName>
</protein>
<evidence type="ECO:0000256" key="2">
    <source>
        <dbReference type="SAM" id="MobiDB-lite"/>
    </source>
</evidence>